<gene>
    <name evidence="1" type="ORF">ELQ94_13000</name>
</gene>
<evidence type="ECO:0000313" key="2">
    <source>
        <dbReference type="Proteomes" id="UP000274909"/>
    </source>
</evidence>
<sequence length="130" mass="14239">MSTEFRIEGTAVVGILSFYDELNRVFMAGESWTLGPSLDALDDMLYGGYGALHGLEGARVVWTDHAASRHALGRSETIAHHRSKLDRPGTFNAERARSAIADLEAGTGSTYFDTVLEIFESHPRIELVLA</sequence>
<organism evidence="1 2">
    <name type="scientific">Labedella endophytica</name>
    <dbReference type="NCBI Taxonomy" id="1523160"/>
    <lineage>
        <taxon>Bacteria</taxon>
        <taxon>Bacillati</taxon>
        <taxon>Actinomycetota</taxon>
        <taxon>Actinomycetes</taxon>
        <taxon>Micrococcales</taxon>
        <taxon>Microbacteriaceae</taxon>
        <taxon>Labedella</taxon>
    </lineage>
</organism>
<dbReference type="EMBL" id="RZGZ01000003">
    <property type="protein sequence ID" value="RUQ99217.1"/>
    <property type="molecule type" value="Genomic_DNA"/>
</dbReference>
<dbReference type="Proteomes" id="UP000274909">
    <property type="component" value="Unassembled WGS sequence"/>
</dbReference>
<keyword evidence="2" id="KW-1185">Reference proteome</keyword>
<dbReference type="RefSeq" id="WP_127050779.1">
    <property type="nucleotide sequence ID" value="NZ_RZGZ01000003.1"/>
</dbReference>
<reference evidence="1 2" key="1">
    <citation type="submission" date="2018-12" db="EMBL/GenBank/DDBJ databases">
        <authorList>
            <person name="Li F."/>
        </authorList>
    </citation>
    <scope>NUCLEOTIDE SEQUENCE [LARGE SCALE GENOMIC DNA]</scope>
    <source>
        <strain evidence="1 2">EGI 6500705</strain>
    </source>
</reference>
<protein>
    <submittedName>
        <fullName evidence="1">Ribonuclease inhibitor</fullName>
    </submittedName>
</protein>
<comment type="caution">
    <text evidence="1">The sequence shown here is derived from an EMBL/GenBank/DDBJ whole genome shotgun (WGS) entry which is preliminary data.</text>
</comment>
<accession>A0A433JQR6</accession>
<dbReference type="OrthoDB" id="4793808at2"/>
<dbReference type="AlphaFoldDB" id="A0A433JQR6"/>
<name>A0A433JQR6_9MICO</name>
<proteinExistence type="predicted"/>
<evidence type="ECO:0000313" key="1">
    <source>
        <dbReference type="EMBL" id="RUQ99217.1"/>
    </source>
</evidence>